<dbReference type="AlphaFoldDB" id="A0A5R9DZQ2"/>
<dbReference type="PIRSF" id="PIRSF031501">
    <property type="entry name" value="QueT"/>
    <property type="match status" value="1"/>
</dbReference>
<keyword evidence="1" id="KW-1133">Transmembrane helix</keyword>
<reference evidence="2 3" key="1">
    <citation type="submission" date="2019-05" db="EMBL/GenBank/DDBJ databases">
        <title>The metagenome of a microbial culture collection derived from dairy environment covers the genomic content of the human microbiome.</title>
        <authorList>
            <person name="Roder T."/>
            <person name="Wuthrich D."/>
            <person name="Sattari Z."/>
            <person name="Von Ah U."/>
            <person name="Bar C."/>
            <person name="Ronchi F."/>
            <person name="Macpherson A.J."/>
            <person name="Ganal-Vonarburg S.C."/>
            <person name="Bruggmann R."/>
            <person name="Vergeres G."/>
        </authorList>
    </citation>
    <scope>NUCLEOTIDE SEQUENCE [LARGE SCALE GENOMIC DNA]</scope>
    <source>
        <strain evidence="2 3">FAM 24227</strain>
    </source>
</reference>
<accession>A0A5R9DZQ2</accession>
<dbReference type="Pfam" id="PF06177">
    <property type="entry name" value="QueT"/>
    <property type="match status" value="1"/>
</dbReference>
<organism evidence="2 3">
    <name type="scientific">Ruoffia tabacinasalis</name>
    <dbReference type="NCBI Taxonomy" id="87458"/>
    <lineage>
        <taxon>Bacteria</taxon>
        <taxon>Bacillati</taxon>
        <taxon>Bacillota</taxon>
        <taxon>Bacilli</taxon>
        <taxon>Lactobacillales</taxon>
        <taxon>Aerococcaceae</taxon>
        <taxon>Ruoffia</taxon>
    </lineage>
</organism>
<feature type="transmembrane region" description="Helical" evidence="1">
    <location>
        <begin position="20"/>
        <end position="40"/>
    </location>
</feature>
<protein>
    <submittedName>
        <fullName evidence="2">QueT transporter family protein</fullName>
    </submittedName>
</protein>
<dbReference type="PANTHER" id="PTHR40044:SF1">
    <property type="entry name" value="INTEGRAL MEMBRANE PROTEIN"/>
    <property type="match status" value="1"/>
</dbReference>
<dbReference type="Proteomes" id="UP000306420">
    <property type="component" value="Unassembled WGS sequence"/>
</dbReference>
<keyword evidence="1" id="KW-0472">Membrane</keyword>
<proteinExistence type="predicted"/>
<sequence length="180" mass="20134">MGNNHHVDSYSSFDTQGLVKAGLVTALYVVITMFVAPVAYGPIQFRISEGLNFMGLYNKRYIASITLGVLIVNAMQSTIVDVVVGSFHTLVSLVLARYLGNLAVKAFGKKVKDPMIIRYGVMTLVFTFTMFIIAAMLMYMGFADFFWETYAFLALSEFIVMTIGGLIMYYLIAPRIDFHK</sequence>
<evidence type="ECO:0000256" key="1">
    <source>
        <dbReference type="SAM" id="Phobius"/>
    </source>
</evidence>
<feature type="transmembrane region" description="Helical" evidence="1">
    <location>
        <begin position="85"/>
        <end position="104"/>
    </location>
</feature>
<evidence type="ECO:0000313" key="3">
    <source>
        <dbReference type="Proteomes" id="UP000306420"/>
    </source>
</evidence>
<dbReference type="PANTHER" id="PTHR40044">
    <property type="entry name" value="INTEGRAL MEMBRANE PROTEIN-RELATED"/>
    <property type="match status" value="1"/>
</dbReference>
<keyword evidence="1" id="KW-0812">Transmembrane</keyword>
<feature type="transmembrane region" description="Helical" evidence="1">
    <location>
        <begin position="150"/>
        <end position="172"/>
    </location>
</feature>
<feature type="transmembrane region" description="Helical" evidence="1">
    <location>
        <begin position="116"/>
        <end position="138"/>
    </location>
</feature>
<dbReference type="RefSeq" id="WP_138404707.1">
    <property type="nucleotide sequence ID" value="NZ_VBSP01000022.1"/>
</dbReference>
<dbReference type="InterPro" id="IPR010387">
    <property type="entry name" value="QueT"/>
</dbReference>
<comment type="caution">
    <text evidence="2">The sequence shown here is derived from an EMBL/GenBank/DDBJ whole genome shotgun (WGS) entry which is preliminary data.</text>
</comment>
<evidence type="ECO:0000313" key="2">
    <source>
        <dbReference type="EMBL" id="TLQ40930.1"/>
    </source>
</evidence>
<dbReference type="OrthoDB" id="1706970at2"/>
<gene>
    <name evidence="2" type="ORF">FEZ33_07095</name>
</gene>
<dbReference type="EMBL" id="VBSP01000022">
    <property type="protein sequence ID" value="TLQ40930.1"/>
    <property type="molecule type" value="Genomic_DNA"/>
</dbReference>
<name>A0A5R9DZQ2_9LACT</name>